<name>A0A5B8FX19_9RHOB</name>
<keyword evidence="3" id="KW-1185">Reference proteome</keyword>
<feature type="transmembrane region" description="Helical" evidence="1">
    <location>
        <begin position="81"/>
        <end position="104"/>
    </location>
</feature>
<dbReference type="AlphaFoldDB" id="A0A5B8FX19"/>
<dbReference type="OrthoDB" id="7472950at2"/>
<keyword evidence="1" id="KW-1133">Transmembrane helix</keyword>
<accession>A0A5B8FX19</accession>
<evidence type="ECO:0000313" key="2">
    <source>
        <dbReference type="EMBL" id="QDL91049.1"/>
    </source>
</evidence>
<protein>
    <recommendedName>
        <fullName evidence="4">Glycerophosphoryl diester phosphodiesterase membrane domain-containing protein</fullName>
    </recommendedName>
</protein>
<feature type="transmembrane region" description="Helical" evidence="1">
    <location>
        <begin position="191"/>
        <end position="214"/>
    </location>
</feature>
<keyword evidence="1" id="KW-0812">Transmembrane</keyword>
<proteinExistence type="predicted"/>
<evidence type="ECO:0000313" key="3">
    <source>
        <dbReference type="Proteomes" id="UP000305888"/>
    </source>
</evidence>
<dbReference type="Proteomes" id="UP000305888">
    <property type="component" value="Chromosome"/>
</dbReference>
<dbReference type="RefSeq" id="WP_138578525.1">
    <property type="nucleotide sequence ID" value="NZ_CP040818.1"/>
</dbReference>
<organism evidence="2 3">
    <name type="scientific">Paroceanicella profunda</name>
    <dbReference type="NCBI Taxonomy" id="2579971"/>
    <lineage>
        <taxon>Bacteria</taxon>
        <taxon>Pseudomonadati</taxon>
        <taxon>Pseudomonadota</taxon>
        <taxon>Alphaproteobacteria</taxon>
        <taxon>Rhodobacterales</taxon>
        <taxon>Paracoccaceae</taxon>
        <taxon>Paroceanicella</taxon>
    </lineage>
</organism>
<feature type="transmembrane region" description="Helical" evidence="1">
    <location>
        <begin position="125"/>
        <end position="146"/>
    </location>
</feature>
<dbReference type="EMBL" id="CP040818">
    <property type="protein sequence ID" value="QDL91049.1"/>
    <property type="molecule type" value="Genomic_DNA"/>
</dbReference>
<sequence>MTAMPEDPLPPSDPRPPLGVGTLISEAFSILLRRFVPLVLLALVPVLVVSLIQRVLLTPDLGAPDGPDMEAMTLASEGWRIAVNGILGVIGPSLVTALVVQAAFDTRLGRPLDIGRYVSSTLRNIVPLLVLGFAASLAILVCLGFVLVPGLWLAAVLCLTVPAVVIERAGFRAMGRSQALTKNYRWPLVGLGLLTAIIVMVFSLVLQAGLALLLGGSVAMMGSMGMMAGGLGLVYVLVEAVVQSAATVFYCVVISLAYARLRELKDGVATEGLLDVF</sequence>
<evidence type="ECO:0008006" key="4">
    <source>
        <dbReference type="Google" id="ProtNLM"/>
    </source>
</evidence>
<evidence type="ECO:0000256" key="1">
    <source>
        <dbReference type="SAM" id="Phobius"/>
    </source>
</evidence>
<reference evidence="2 3" key="1">
    <citation type="submission" date="2019-06" db="EMBL/GenBank/DDBJ databases">
        <title>Genome sequence of Rhodobacteraceae bacterium D4M1.</title>
        <authorList>
            <person name="Cao J."/>
        </authorList>
    </citation>
    <scope>NUCLEOTIDE SEQUENCE [LARGE SCALE GENOMIC DNA]</scope>
    <source>
        <strain evidence="2 3">D4M1</strain>
    </source>
</reference>
<feature type="transmembrane region" description="Helical" evidence="1">
    <location>
        <begin position="35"/>
        <end position="56"/>
    </location>
</feature>
<gene>
    <name evidence="2" type="ORF">FDP22_04160</name>
</gene>
<feature type="transmembrane region" description="Helical" evidence="1">
    <location>
        <begin position="152"/>
        <end position="171"/>
    </location>
</feature>
<keyword evidence="1" id="KW-0472">Membrane</keyword>
<dbReference type="KEGG" id="ppru:FDP22_04160"/>